<dbReference type="Gene3D" id="6.10.340.10">
    <property type="match status" value="1"/>
</dbReference>
<dbReference type="SUPFAM" id="SSF158472">
    <property type="entry name" value="HAMP domain-like"/>
    <property type="match status" value="1"/>
</dbReference>
<name>A0A0N0XK88_9NEIS</name>
<dbReference type="EC" id="2.7.13.3" evidence="3"/>
<dbReference type="Proteomes" id="UP000037939">
    <property type="component" value="Unassembled WGS sequence"/>
</dbReference>
<evidence type="ECO:0000256" key="9">
    <source>
        <dbReference type="ARBA" id="ARBA00023012"/>
    </source>
</evidence>
<protein>
    <recommendedName>
        <fullName evidence="3">histidine kinase</fullName>
        <ecNumber evidence="3">2.7.13.3</ecNumber>
    </recommendedName>
</protein>
<feature type="transmembrane region" description="Helical" evidence="11">
    <location>
        <begin position="148"/>
        <end position="168"/>
    </location>
</feature>
<organism evidence="14 15">
    <name type="scientific">Amantichitinum ursilacus</name>
    <dbReference type="NCBI Taxonomy" id="857265"/>
    <lineage>
        <taxon>Bacteria</taxon>
        <taxon>Pseudomonadati</taxon>
        <taxon>Pseudomonadota</taxon>
        <taxon>Betaproteobacteria</taxon>
        <taxon>Neisseriales</taxon>
        <taxon>Chitinibacteraceae</taxon>
        <taxon>Amantichitinum</taxon>
    </lineage>
</organism>
<evidence type="ECO:0000259" key="12">
    <source>
        <dbReference type="PROSITE" id="PS50109"/>
    </source>
</evidence>
<dbReference type="GO" id="GO:0000155">
    <property type="term" value="F:phosphorelay sensor kinase activity"/>
    <property type="evidence" value="ECO:0007669"/>
    <property type="project" value="InterPro"/>
</dbReference>
<dbReference type="InterPro" id="IPR050428">
    <property type="entry name" value="TCS_sensor_his_kinase"/>
</dbReference>
<dbReference type="InterPro" id="IPR036097">
    <property type="entry name" value="HisK_dim/P_sf"/>
</dbReference>
<reference evidence="14 15" key="1">
    <citation type="submission" date="2015-07" db="EMBL/GenBank/DDBJ databases">
        <title>Draft genome sequence of the Amantichitinum ursilacus IGB-41, a new chitin-degrading bacterium.</title>
        <authorList>
            <person name="Kirstahler P."/>
            <person name="Guenther M."/>
            <person name="Grumaz C."/>
            <person name="Rupp S."/>
            <person name="Zibek S."/>
            <person name="Sohn K."/>
        </authorList>
    </citation>
    <scope>NUCLEOTIDE SEQUENCE [LARGE SCALE GENOMIC DNA]</scope>
    <source>
        <strain evidence="14 15">IGB-41</strain>
    </source>
</reference>
<dbReference type="PROSITE" id="PS50885">
    <property type="entry name" value="HAMP"/>
    <property type="match status" value="1"/>
</dbReference>
<evidence type="ECO:0000256" key="5">
    <source>
        <dbReference type="ARBA" id="ARBA00022679"/>
    </source>
</evidence>
<dbReference type="STRING" id="857265.WG78_12015"/>
<dbReference type="AlphaFoldDB" id="A0A0N0XK88"/>
<proteinExistence type="predicted"/>
<dbReference type="SMART" id="SM00304">
    <property type="entry name" value="HAMP"/>
    <property type="match status" value="1"/>
</dbReference>
<dbReference type="PROSITE" id="PS50109">
    <property type="entry name" value="HIS_KIN"/>
    <property type="match status" value="1"/>
</dbReference>
<dbReference type="InterPro" id="IPR004358">
    <property type="entry name" value="Sig_transdc_His_kin-like_C"/>
</dbReference>
<dbReference type="SUPFAM" id="SSF55874">
    <property type="entry name" value="ATPase domain of HSP90 chaperone/DNA topoisomerase II/histidine kinase"/>
    <property type="match status" value="1"/>
</dbReference>
<keyword evidence="7" id="KW-0418">Kinase</keyword>
<dbReference type="RefSeq" id="WP_053938058.1">
    <property type="nucleotide sequence ID" value="NZ_LAQT01000009.1"/>
</dbReference>
<dbReference type="PATRIC" id="fig|857265.3.peg.2474"/>
<evidence type="ECO:0000256" key="3">
    <source>
        <dbReference type="ARBA" id="ARBA00012438"/>
    </source>
</evidence>
<dbReference type="SMART" id="SM00388">
    <property type="entry name" value="HisKA"/>
    <property type="match status" value="1"/>
</dbReference>
<dbReference type="EMBL" id="LAQT01000009">
    <property type="protein sequence ID" value="KPC52569.1"/>
    <property type="molecule type" value="Genomic_DNA"/>
</dbReference>
<dbReference type="OrthoDB" id="9804645at2"/>
<dbReference type="Gene3D" id="3.30.565.10">
    <property type="entry name" value="Histidine kinase-like ATPase, C-terminal domain"/>
    <property type="match status" value="1"/>
</dbReference>
<keyword evidence="8 11" id="KW-1133">Transmembrane helix</keyword>
<comment type="caution">
    <text evidence="14">The sequence shown here is derived from an EMBL/GenBank/DDBJ whole genome shotgun (WGS) entry which is preliminary data.</text>
</comment>
<keyword evidence="4" id="KW-0597">Phosphoprotein</keyword>
<dbReference type="InterPro" id="IPR003594">
    <property type="entry name" value="HATPase_dom"/>
</dbReference>
<gene>
    <name evidence="14" type="primary">cpxA_2</name>
    <name evidence="14" type="ORF">WG78_12015</name>
</gene>
<dbReference type="InterPro" id="IPR036890">
    <property type="entry name" value="HATPase_C_sf"/>
</dbReference>
<evidence type="ECO:0000259" key="13">
    <source>
        <dbReference type="PROSITE" id="PS50885"/>
    </source>
</evidence>
<dbReference type="Pfam" id="PF00512">
    <property type="entry name" value="HisKA"/>
    <property type="match status" value="1"/>
</dbReference>
<dbReference type="CDD" id="cd06225">
    <property type="entry name" value="HAMP"/>
    <property type="match status" value="1"/>
</dbReference>
<evidence type="ECO:0000256" key="11">
    <source>
        <dbReference type="SAM" id="Phobius"/>
    </source>
</evidence>
<dbReference type="CDD" id="cd00075">
    <property type="entry name" value="HATPase"/>
    <property type="match status" value="1"/>
</dbReference>
<evidence type="ECO:0000256" key="10">
    <source>
        <dbReference type="ARBA" id="ARBA00023136"/>
    </source>
</evidence>
<dbReference type="GO" id="GO:0005886">
    <property type="term" value="C:plasma membrane"/>
    <property type="evidence" value="ECO:0007669"/>
    <property type="project" value="TreeGrafter"/>
</dbReference>
<evidence type="ECO:0000256" key="1">
    <source>
        <dbReference type="ARBA" id="ARBA00000085"/>
    </source>
</evidence>
<accession>A0A0N0XK88</accession>
<comment type="subcellular location">
    <subcellularLocation>
        <location evidence="2">Membrane</location>
        <topology evidence="2">Multi-pass membrane protein</topology>
    </subcellularLocation>
</comment>
<dbReference type="SMART" id="SM00387">
    <property type="entry name" value="HATPase_c"/>
    <property type="match status" value="1"/>
</dbReference>
<dbReference type="PRINTS" id="PR00344">
    <property type="entry name" value="BCTRLSENSOR"/>
</dbReference>
<keyword evidence="6 11" id="KW-0812">Transmembrane</keyword>
<evidence type="ECO:0000256" key="4">
    <source>
        <dbReference type="ARBA" id="ARBA00022553"/>
    </source>
</evidence>
<dbReference type="SUPFAM" id="SSF47384">
    <property type="entry name" value="Homodimeric domain of signal transducing histidine kinase"/>
    <property type="match status" value="1"/>
</dbReference>
<evidence type="ECO:0000256" key="6">
    <source>
        <dbReference type="ARBA" id="ARBA00022692"/>
    </source>
</evidence>
<evidence type="ECO:0000256" key="7">
    <source>
        <dbReference type="ARBA" id="ARBA00022777"/>
    </source>
</evidence>
<dbReference type="PANTHER" id="PTHR45436">
    <property type="entry name" value="SENSOR HISTIDINE KINASE YKOH"/>
    <property type="match status" value="1"/>
</dbReference>
<evidence type="ECO:0000313" key="14">
    <source>
        <dbReference type="EMBL" id="KPC52569.1"/>
    </source>
</evidence>
<dbReference type="InterPro" id="IPR003660">
    <property type="entry name" value="HAMP_dom"/>
</dbReference>
<keyword evidence="15" id="KW-1185">Reference proteome</keyword>
<dbReference type="InterPro" id="IPR003661">
    <property type="entry name" value="HisK_dim/P_dom"/>
</dbReference>
<evidence type="ECO:0000313" key="15">
    <source>
        <dbReference type="Proteomes" id="UP000037939"/>
    </source>
</evidence>
<keyword evidence="5 14" id="KW-0808">Transferase</keyword>
<keyword evidence="10 11" id="KW-0472">Membrane</keyword>
<dbReference type="CDD" id="cd00082">
    <property type="entry name" value="HisKA"/>
    <property type="match status" value="1"/>
</dbReference>
<dbReference type="Pfam" id="PF00672">
    <property type="entry name" value="HAMP"/>
    <property type="match status" value="1"/>
</dbReference>
<feature type="domain" description="Histidine kinase" evidence="12">
    <location>
        <begin position="231"/>
        <end position="444"/>
    </location>
</feature>
<feature type="domain" description="HAMP" evidence="13">
    <location>
        <begin position="168"/>
        <end position="223"/>
    </location>
</feature>
<evidence type="ECO:0000256" key="8">
    <source>
        <dbReference type="ARBA" id="ARBA00022989"/>
    </source>
</evidence>
<evidence type="ECO:0000256" key="2">
    <source>
        <dbReference type="ARBA" id="ARBA00004141"/>
    </source>
</evidence>
<dbReference type="Pfam" id="PF02518">
    <property type="entry name" value="HATPase_c"/>
    <property type="match status" value="1"/>
</dbReference>
<keyword evidence="9" id="KW-0902">Two-component regulatory system</keyword>
<dbReference type="InterPro" id="IPR005467">
    <property type="entry name" value="His_kinase_dom"/>
</dbReference>
<dbReference type="PANTHER" id="PTHR45436:SF15">
    <property type="entry name" value="SENSOR HISTIDINE KINASE CUSS"/>
    <property type="match status" value="1"/>
</dbReference>
<sequence>MGRIFWKFLFAFWLAMFAVGLTLVAGSDLVRRMQHIPEQNAETDALGERVKQVSELLAREDIAGAQALLRHWRNQRQDPEVFVIDEAGAELLNRPLSPDDLAFARNADKQAEPFAQWLSTPDGDRYAVTTHVTRAMYMSYHTGIRLTWQWLVAIASLVGLFFSALLAWHWARPLRALRWALHNIAKGHLDTRVMPRMGKRRDELGRLGQDFDSMAQRLELLVDAQRRLLHDVSHELRSPLARLEAAIELAERRRGNAETEPEMARITREAQRLNMLVGELLLLARLENGIETIKRARVDVMELVVAIADDAQFEARSKGRDVVLQTEGGFVASVNAELLYRAFENVIRNAVKYTRPDTAVHVSAVATVAEMIVTVVDHGPGLPDDVLQAIFEPFRRFETDPEISGFGLGLAIAQRAMESHGGAIHVARNAEGGLTFTLTLTRAALVRKHQVLGRPLDAPRPWWGAWVAWTQRAGGNPP</sequence>
<comment type="catalytic activity">
    <reaction evidence="1">
        <text>ATP + protein L-histidine = ADP + protein N-phospho-L-histidine.</text>
        <dbReference type="EC" id="2.7.13.3"/>
    </reaction>
</comment>
<dbReference type="Gene3D" id="1.10.287.130">
    <property type="match status" value="1"/>
</dbReference>